<comment type="cofactor">
    <cofactor evidence="1">
        <name>pyridoxal 5'-phosphate</name>
        <dbReference type="ChEBI" id="CHEBI:597326"/>
    </cofactor>
</comment>
<dbReference type="GO" id="GO:0008483">
    <property type="term" value="F:transaminase activity"/>
    <property type="evidence" value="ECO:0007669"/>
    <property type="project" value="UniProtKB-KW"/>
</dbReference>
<dbReference type="Pfam" id="PF00155">
    <property type="entry name" value="Aminotran_1_2"/>
    <property type="match status" value="1"/>
</dbReference>
<keyword evidence="3 7" id="KW-0032">Aminotransferase</keyword>
<dbReference type="InterPro" id="IPR050859">
    <property type="entry name" value="Class-I_PLP-dep_aminotransf"/>
</dbReference>
<dbReference type="Proteomes" id="UP001156836">
    <property type="component" value="Unassembled WGS sequence"/>
</dbReference>
<dbReference type="RefSeq" id="WP_018747810.1">
    <property type="nucleotide sequence ID" value="NZ_BSOZ01000003.1"/>
</dbReference>
<dbReference type="EMBL" id="BSOZ01000003">
    <property type="protein sequence ID" value="GLS03274.1"/>
    <property type="molecule type" value="Genomic_DNA"/>
</dbReference>
<dbReference type="Gene3D" id="3.90.1150.10">
    <property type="entry name" value="Aspartate Aminotransferase, domain 1"/>
    <property type="match status" value="1"/>
</dbReference>
<dbReference type="PANTHER" id="PTHR42790:SF19">
    <property type="entry name" value="KYNURENINE_ALPHA-AMINOADIPATE AMINOTRANSFERASE, MITOCHONDRIAL"/>
    <property type="match status" value="1"/>
</dbReference>
<dbReference type="InterPro" id="IPR004839">
    <property type="entry name" value="Aminotransferase_I/II_large"/>
</dbReference>
<dbReference type="SUPFAM" id="SSF53383">
    <property type="entry name" value="PLP-dependent transferases"/>
    <property type="match status" value="1"/>
</dbReference>
<evidence type="ECO:0000256" key="2">
    <source>
        <dbReference type="ARBA" id="ARBA00021531"/>
    </source>
</evidence>
<feature type="domain" description="Aminotransferase class I/classII large" evidence="6">
    <location>
        <begin position="26"/>
        <end position="374"/>
    </location>
</feature>
<evidence type="ECO:0000313" key="7">
    <source>
        <dbReference type="EMBL" id="GLS03274.1"/>
    </source>
</evidence>
<comment type="caution">
    <text evidence="7">The sequence shown here is derived from an EMBL/GenBank/DDBJ whole genome shotgun (WGS) entry which is preliminary data.</text>
</comment>
<evidence type="ECO:0000256" key="5">
    <source>
        <dbReference type="ARBA" id="ARBA00022898"/>
    </source>
</evidence>
<name>A0ABQ6BPD4_9NEIS</name>
<evidence type="ECO:0000259" key="6">
    <source>
        <dbReference type="Pfam" id="PF00155"/>
    </source>
</evidence>
<dbReference type="CDD" id="cd00609">
    <property type="entry name" value="AAT_like"/>
    <property type="match status" value="1"/>
</dbReference>
<sequence>MLAQRIDRLTSSLVRDILAAAQRPEVISFAGGLPADEALFRPSPAAMQSLPDVWQYGQSEGEWVLRELVALRVNALGLACTPQQVLILNGSQQGIDLVAKLMIERDTPVLVEAPAYLAALQAFRLFGAQCLPVPVDPRAGVDPARFEALASQARLTYLTPTFQNPSGYCYGDAERNQVAAVLDRAGAVLFEDDPYRDLSYDGPAPAPIAGRLRQAQWVYQGSFSKTLAPGLRLGYLVAHPALMPHLVRLKQAADLHSNRLSQHLVAQVMADGTLDRHVAAVLPLYRARRDAMDAALRRHLGDLAQWACPAGGLFFWVRLTERRDTMALMREALRHDLALMPGEAFFQGEADASYLRLNFSHASIERIDEGIARLAGLLRAQALAA</sequence>
<proteinExistence type="predicted"/>
<evidence type="ECO:0000256" key="1">
    <source>
        <dbReference type="ARBA" id="ARBA00001933"/>
    </source>
</evidence>
<organism evidence="7 8">
    <name type="scientific">Chitiniphilus shinanonensis</name>
    <dbReference type="NCBI Taxonomy" id="553088"/>
    <lineage>
        <taxon>Bacteria</taxon>
        <taxon>Pseudomonadati</taxon>
        <taxon>Pseudomonadota</taxon>
        <taxon>Betaproteobacteria</taxon>
        <taxon>Neisseriales</taxon>
        <taxon>Chitinibacteraceae</taxon>
        <taxon>Chitiniphilus</taxon>
    </lineage>
</organism>
<keyword evidence="5" id="KW-0663">Pyridoxal phosphate</keyword>
<dbReference type="InterPro" id="IPR015421">
    <property type="entry name" value="PyrdxlP-dep_Trfase_major"/>
</dbReference>
<dbReference type="InterPro" id="IPR015422">
    <property type="entry name" value="PyrdxlP-dep_Trfase_small"/>
</dbReference>
<dbReference type="Gene3D" id="3.40.640.10">
    <property type="entry name" value="Type I PLP-dependent aspartate aminotransferase-like (Major domain)"/>
    <property type="match status" value="1"/>
</dbReference>
<keyword evidence="4" id="KW-0808">Transferase</keyword>
<protein>
    <recommendedName>
        <fullName evidence="2">Putative 8-amino-7-oxononanoate synthase</fullName>
    </recommendedName>
</protein>
<evidence type="ECO:0000256" key="3">
    <source>
        <dbReference type="ARBA" id="ARBA00022576"/>
    </source>
</evidence>
<evidence type="ECO:0000256" key="4">
    <source>
        <dbReference type="ARBA" id="ARBA00022679"/>
    </source>
</evidence>
<dbReference type="InterPro" id="IPR015424">
    <property type="entry name" value="PyrdxlP-dep_Trfase"/>
</dbReference>
<dbReference type="PANTHER" id="PTHR42790">
    <property type="entry name" value="AMINOTRANSFERASE"/>
    <property type="match status" value="1"/>
</dbReference>
<evidence type="ECO:0000313" key="8">
    <source>
        <dbReference type="Proteomes" id="UP001156836"/>
    </source>
</evidence>
<reference evidence="8" key="1">
    <citation type="journal article" date="2019" name="Int. J. Syst. Evol. Microbiol.">
        <title>The Global Catalogue of Microorganisms (GCM) 10K type strain sequencing project: providing services to taxonomists for standard genome sequencing and annotation.</title>
        <authorList>
            <consortium name="The Broad Institute Genomics Platform"/>
            <consortium name="The Broad Institute Genome Sequencing Center for Infectious Disease"/>
            <person name="Wu L."/>
            <person name="Ma J."/>
        </authorList>
    </citation>
    <scope>NUCLEOTIDE SEQUENCE [LARGE SCALE GENOMIC DNA]</scope>
    <source>
        <strain evidence="8">NBRC 104970</strain>
    </source>
</reference>
<keyword evidence="8" id="KW-1185">Reference proteome</keyword>
<accession>A0ABQ6BPD4</accession>
<gene>
    <name evidence="7" type="ORF">GCM10007860_04170</name>
</gene>